<dbReference type="Gene3D" id="3.10.620.30">
    <property type="match status" value="1"/>
</dbReference>
<reference evidence="2 3" key="1">
    <citation type="journal article" date="2017" name="BMC Genomics">
        <title>Genome sequencing of 39 Akkermansia muciniphila isolates reveals its population structure, genomic and functional diverisity, and global distribution in mammalian gut microbiotas.</title>
        <authorList>
            <person name="Guo X."/>
            <person name="Li S."/>
            <person name="Zhang J."/>
            <person name="Wu F."/>
            <person name="Li X."/>
            <person name="Wu D."/>
            <person name="Zhang M."/>
            <person name="Ou Z."/>
            <person name="Jie Z."/>
            <person name="Yan Q."/>
            <person name="Li P."/>
            <person name="Yi J."/>
            <person name="Peng Y."/>
        </authorList>
    </citation>
    <scope>NUCLEOTIDE SEQUENCE [LARGE SCALE GENOMIC DNA]</scope>
    <source>
        <strain evidence="2 3">GP43</strain>
    </source>
</reference>
<dbReference type="InterPro" id="IPR038765">
    <property type="entry name" value="Papain-like_cys_pep_sf"/>
</dbReference>
<dbReference type="Proteomes" id="UP000235914">
    <property type="component" value="Unassembled WGS sequence"/>
</dbReference>
<dbReference type="RefSeq" id="WP_102735159.1">
    <property type="nucleotide sequence ID" value="NZ_JBQKMJ010000001.1"/>
</dbReference>
<evidence type="ECO:0000313" key="2">
    <source>
        <dbReference type="EMBL" id="PNC57737.1"/>
    </source>
</evidence>
<sequence length="379" mass="42827">MNLLPFALLPGLTAAICAAHDAIQDGVEFLRAHMPAQDRGTVTQERLVREVRLALAARSQFPWAAQVPWELYENNVLPYAVVNEPRDEWREQFHHLFAPLVSPCKTGREAALAIASLIQKTLNVRYSTERRVPHQGAKESLQSGKVSCTGQSILLICALRSVGIPARMAGVLTWNHVRGNHNWVEAWCDGEWKMLEYNEKDFNTPWVMSAISMLDPRKPENAIYATSWKKEPSGAFFPMIWEARYDEKRHALAFPPESRTVPAVNITDRYMKLANEWVAAQPEYVPGSRLMLDIREERKNGARRLPLHVVLKSEEGKVLAEGITPGPSDDMRKFLEVLLPDNISRGMLEFKLPDGTVRHEPVAHTEAPVQILNFFVSAP</sequence>
<dbReference type="Pfam" id="PF01841">
    <property type="entry name" value="Transglut_core"/>
    <property type="match status" value="1"/>
</dbReference>
<feature type="domain" description="Transglutaminase-like" evidence="1">
    <location>
        <begin position="140"/>
        <end position="199"/>
    </location>
</feature>
<gene>
    <name evidence="2" type="ORF">CXU09_01345</name>
</gene>
<comment type="caution">
    <text evidence="2">The sequence shown here is derived from an EMBL/GenBank/DDBJ whole genome shotgun (WGS) entry which is preliminary data.</text>
</comment>
<dbReference type="SMART" id="SM00460">
    <property type="entry name" value="TGc"/>
    <property type="match status" value="1"/>
</dbReference>
<dbReference type="EMBL" id="PJKN01000001">
    <property type="protein sequence ID" value="PNC57737.1"/>
    <property type="molecule type" value="Genomic_DNA"/>
</dbReference>
<protein>
    <recommendedName>
        <fullName evidence="1">Transglutaminase-like domain-containing protein</fullName>
    </recommendedName>
</protein>
<dbReference type="PANTHER" id="PTHR35532:SF5">
    <property type="entry name" value="CARBOHYDRATE-BINDING DOMAIN-CONTAINING PROTEIN"/>
    <property type="match status" value="1"/>
</dbReference>
<dbReference type="SUPFAM" id="SSF54001">
    <property type="entry name" value="Cysteine proteinases"/>
    <property type="match status" value="1"/>
</dbReference>
<dbReference type="PANTHER" id="PTHR35532">
    <property type="entry name" value="SIMILAR TO POLYHYDROXYALKANOATE DEPOLYMERASE"/>
    <property type="match status" value="1"/>
</dbReference>
<organism evidence="2 3">
    <name type="scientific">Akkermansia muciniphila</name>
    <dbReference type="NCBI Taxonomy" id="239935"/>
    <lineage>
        <taxon>Bacteria</taxon>
        <taxon>Pseudomonadati</taxon>
        <taxon>Verrucomicrobiota</taxon>
        <taxon>Verrucomicrobiia</taxon>
        <taxon>Verrucomicrobiales</taxon>
        <taxon>Akkermansiaceae</taxon>
        <taxon>Akkermansia</taxon>
    </lineage>
</organism>
<evidence type="ECO:0000259" key="1">
    <source>
        <dbReference type="SMART" id="SM00460"/>
    </source>
</evidence>
<dbReference type="InterPro" id="IPR002931">
    <property type="entry name" value="Transglutaminase-like"/>
</dbReference>
<evidence type="ECO:0000313" key="3">
    <source>
        <dbReference type="Proteomes" id="UP000235914"/>
    </source>
</evidence>
<accession>A0AAP8TA63</accession>
<name>A0AAP8TA63_9BACT</name>
<proteinExistence type="predicted"/>
<dbReference type="AlphaFoldDB" id="A0AAP8TA63"/>